<dbReference type="InterPro" id="IPR006282">
    <property type="entry name" value="Thi_PPkinase"/>
</dbReference>
<sequence length="231" mass="26586">MSKYYPLINKNSEFDAVILCDGDYPSAEIPLHILRNANFICCCDGAALKHIKNGGRFDAIVGDGDSMSKNFKRKYKDIIHIETEQDTNDQTKATRFCINKGFKNIAYLGATGKREDHTLGNIGHLTNYRKEFNIKSVMLTDYGYFVSAQGNCRFASFKGQQVSFFNIDCSEFESKGTKWKTHAYKYWWQGTLNEALDDEFEIKSDGSFLVFRTYLSKNMENKIFKNQRLLN</sequence>
<evidence type="ECO:0000259" key="6">
    <source>
        <dbReference type="Pfam" id="PF04263"/>
    </source>
</evidence>
<dbReference type="InterPro" id="IPR036759">
    <property type="entry name" value="TPK_catalytic_sf"/>
</dbReference>
<dbReference type="GO" id="GO:0004788">
    <property type="term" value="F:thiamine diphosphokinase activity"/>
    <property type="evidence" value="ECO:0007669"/>
    <property type="project" value="UniProtKB-UniRule"/>
</dbReference>
<evidence type="ECO:0000313" key="8">
    <source>
        <dbReference type="EMBL" id="TXJ38360.1"/>
    </source>
</evidence>
<dbReference type="InterPro" id="IPR053149">
    <property type="entry name" value="TPK"/>
</dbReference>
<dbReference type="InterPro" id="IPR049442">
    <property type="entry name" value="Thi_PPkinase-like_C"/>
</dbReference>
<name>A0A5C8EQ77_9SPIR</name>
<dbReference type="CDD" id="cd07995">
    <property type="entry name" value="TPK"/>
    <property type="match status" value="1"/>
</dbReference>
<dbReference type="Pfam" id="PF21275">
    <property type="entry name" value="Thi_PPkinase_C"/>
    <property type="match status" value="1"/>
</dbReference>
<dbReference type="SUPFAM" id="SSF63999">
    <property type="entry name" value="Thiamin pyrophosphokinase, catalytic domain"/>
    <property type="match status" value="1"/>
</dbReference>
<dbReference type="InterPro" id="IPR007371">
    <property type="entry name" value="TPK_catalytic"/>
</dbReference>
<evidence type="ECO:0000256" key="4">
    <source>
        <dbReference type="ARBA" id="ARBA00022840"/>
    </source>
</evidence>
<dbReference type="GO" id="GO:0006772">
    <property type="term" value="P:thiamine metabolic process"/>
    <property type="evidence" value="ECO:0007669"/>
    <property type="project" value="UniProtKB-UniRule"/>
</dbReference>
<dbReference type="GO" id="GO:0005524">
    <property type="term" value="F:ATP binding"/>
    <property type="evidence" value="ECO:0007669"/>
    <property type="project" value="UniProtKB-KW"/>
</dbReference>
<feature type="domain" description="Thiamin pyrophosphokinase-like substrate-binding" evidence="7">
    <location>
        <begin position="143"/>
        <end position="211"/>
    </location>
</feature>
<keyword evidence="3 8" id="KW-0418">Kinase</keyword>
<evidence type="ECO:0000259" key="7">
    <source>
        <dbReference type="Pfam" id="PF21275"/>
    </source>
</evidence>
<gene>
    <name evidence="8" type="ORF">EPJ81_04190</name>
</gene>
<evidence type="ECO:0000256" key="5">
    <source>
        <dbReference type="NCBIfam" id="TIGR01378"/>
    </source>
</evidence>
<evidence type="ECO:0000256" key="2">
    <source>
        <dbReference type="ARBA" id="ARBA00022741"/>
    </source>
</evidence>
<comment type="caution">
    <text evidence="8">The sequence shown here is derived from an EMBL/GenBank/DDBJ whole genome shotgun (WGS) entry which is preliminary data.</text>
</comment>
<evidence type="ECO:0000256" key="1">
    <source>
        <dbReference type="ARBA" id="ARBA00022679"/>
    </source>
</evidence>
<dbReference type="Gene3D" id="3.40.50.10240">
    <property type="entry name" value="Thiamin pyrophosphokinase, catalytic domain"/>
    <property type="match status" value="1"/>
</dbReference>
<keyword evidence="4" id="KW-0067">ATP-binding</keyword>
<dbReference type="PANTHER" id="PTHR41299:SF1">
    <property type="entry name" value="THIAMINE PYROPHOSPHOKINASE"/>
    <property type="match status" value="1"/>
</dbReference>
<dbReference type="GO" id="GO:0016301">
    <property type="term" value="F:kinase activity"/>
    <property type="evidence" value="ECO:0007669"/>
    <property type="project" value="UniProtKB-KW"/>
</dbReference>
<dbReference type="AlphaFoldDB" id="A0A5C8EQ77"/>
<accession>A0A5C8EQ77</accession>
<dbReference type="NCBIfam" id="TIGR01378">
    <property type="entry name" value="thi_PPkinase"/>
    <property type="match status" value="1"/>
</dbReference>
<proteinExistence type="predicted"/>
<keyword evidence="2" id="KW-0547">Nucleotide-binding</keyword>
<feature type="domain" description="Thiamin pyrophosphokinase catalytic" evidence="6">
    <location>
        <begin position="32"/>
        <end position="132"/>
    </location>
</feature>
<organism evidence="8 9">
    <name type="scientific">Brachyspira aalborgi</name>
    <dbReference type="NCBI Taxonomy" id="29522"/>
    <lineage>
        <taxon>Bacteria</taxon>
        <taxon>Pseudomonadati</taxon>
        <taxon>Spirochaetota</taxon>
        <taxon>Spirochaetia</taxon>
        <taxon>Brachyspirales</taxon>
        <taxon>Brachyspiraceae</taxon>
        <taxon>Brachyspira</taxon>
    </lineage>
</organism>
<evidence type="ECO:0000313" key="9">
    <source>
        <dbReference type="Proteomes" id="UP000325002"/>
    </source>
</evidence>
<dbReference type="EC" id="2.7.6.2" evidence="5"/>
<reference evidence="8 9" key="1">
    <citation type="journal article" date="1992" name="Lakartidningen">
        <title>[Penicillin V and not amoxicillin is the first choice preparation in acute otitis].</title>
        <authorList>
            <person name="Kamme C."/>
            <person name="Lundgren K."/>
            <person name="Prellner K."/>
        </authorList>
    </citation>
    <scope>NUCLEOTIDE SEQUENCE [LARGE SCALE GENOMIC DNA]</scope>
    <source>
        <strain evidence="8 9">PC3997IV</strain>
    </source>
</reference>
<dbReference type="RefSeq" id="WP_147546249.1">
    <property type="nucleotide sequence ID" value="NZ_SAYD01000018.1"/>
</dbReference>
<dbReference type="GO" id="GO:0009229">
    <property type="term" value="P:thiamine diphosphate biosynthetic process"/>
    <property type="evidence" value="ECO:0007669"/>
    <property type="project" value="InterPro"/>
</dbReference>
<evidence type="ECO:0000256" key="3">
    <source>
        <dbReference type="ARBA" id="ARBA00022777"/>
    </source>
</evidence>
<keyword evidence="1 8" id="KW-0808">Transferase</keyword>
<dbReference type="Pfam" id="PF04263">
    <property type="entry name" value="TPK_catalytic"/>
    <property type="match status" value="1"/>
</dbReference>
<protein>
    <recommendedName>
        <fullName evidence="5">Thiamine diphosphokinase</fullName>
        <ecNumber evidence="5">2.7.6.2</ecNumber>
    </recommendedName>
</protein>
<dbReference type="Proteomes" id="UP000325002">
    <property type="component" value="Unassembled WGS sequence"/>
</dbReference>
<dbReference type="PANTHER" id="PTHR41299">
    <property type="entry name" value="THIAMINE PYROPHOSPHOKINASE"/>
    <property type="match status" value="1"/>
</dbReference>
<dbReference type="EMBL" id="SAYD01000018">
    <property type="protein sequence ID" value="TXJ38360.1"/>
    <property type="molecule type" value="Genomic_DNA"/>
</dbReference>